<feature type="compositionally biased region" description="Basic residues" evidence="1">
    <location>
        <begin position="12"/>
        <end position="30"/>
    </location>
</feature>
<proteinExistence type="predicted"/>
<accession>A0A0E1W9A3</accession>
<dbReference type="AlphaFoldDB" id="A0A0E1W9A3"/>
<sequence>MTKAGRGAPAYGRRRAAGVRRWRFGPRRTKVGGTRLDDRPPLPPPNDDEASARAETPSTFLRKPTKRA</sequence>
<organism evidence="2">
    <name type="scientific">Burkholderia pseudomallei 1710a</name>
    <dbReference type="NCBI Taxonomy" id="320371"/>
    <lineage>
        <taxon>Bacteria</taxon>
        <taxon>Pseudomonadati</taxon>
        <taxon>Pseudomonadota</taxon>
        <taxon>Betaproteobacteria</taxon>
        <taxon>Burkholderiales</taxon>
        <taxon>Burkholderiaceae</taxon>
        <taxon>Burkholderia</taxon>
        <taxon>pseudomallei group</taxon>
    </lineage>
</organism>
<protein>
    <submittedName>
        <fullName evidence="2">Uncharacterized protein</fullName>
    </submittedName>
</protein>
<gene>
    <name evidence="2" type="ORF">BURPS1710A_1101</name>
</gene>
<dbReference type="HOGENOM" id="CLU_2785938_0_0_4"/>
<reference evidence="2" key="1">
    <citation type="submission" date="2009-05" db="EMBL/GenBank/DDBJ databases">
        <authorList>
            <person name="Harkins D.M."/>
            <person name="DeShazer D."/>
            <person name="Woods D.E."/>
            <person name="Brinkac L.M."/>
            <person name="Brown K.A."/>
            <person name="Hung G.C."/>
            <person name="Tuanyok A."/>
            <person name="Zhang B."/>
            <person name="Nierman W.C."/>
        </authorList>
    </citation>
    <scope>NUCLEOTIDE SEQUENCE [LARGE SCALE GENOMIC DNA]</scope>
    <source>
        <strain evidence="2">1710a</strain>
    </source>
</reference>
<evidence type="ECO:0000313" key="2">
    <source>
        <dbReference type="EMBL" id="EET09808.1"/>
    </source>
</evidence>
<feature type="compositionally biased region" description="Low complexity" evidence="1">
    <location>
        <begin position="1"/>
        <end position="11"/>
    </location>
</feature>
<feature type="region of interest" description="Disordered" evidence="1">
    <location>
        <begin position="1"/>
        <end position="68"/>
    </location>
</feature>
<evidence type="ECO:0000256" key="1">
    <source>
        <dbReference type="SAM" id="MobiDB-lite"/>
    </source>
</evidence>
<dbReference type="EMBL" id="CM000832">
    <property type="protein sequence ID" value="EET09808.1"/>
    <property type="molecule type" value="Genomic_DNA"/>
</dbReference>
<name>A0A0E1W9A3_BURPE</name>
<dbReference type="Proteomes" id="UP000001812">
    <property type="component" value="Chromosome I"/>
</dbReference>